<dbReference type="CDD" id="cd06171">
    <property type="entry name" value="Sigma70_r4"/>
    <property type="match status" value="1"/>
</dbReference>
<evidence type="ECO:0000259" key="6">
    <source>
        <dbReference type="Pfam" id="PF04542"/>
    </source>
</evidence>
<dbReference type="SUPFAM" id="SSF88946">
    <property type="entry name" value="Sigma2 domain of RNA polymerase sigma factors"/>
    <property type="match status" value="1"/>
</dbReference>
<dbReference type="NCBIfam" id="TIGR02937">
    <property type="entry name" value="sigma70-ECF"/>
    <property type="match status" value="1"/>
</dbReference>
<protein>
    <recommendedName>
        <fullName evidence="9">RNA polymerase ECF-type sigma factor</fullName>
    </recommendedName>
</protein>
<sequence length="179" mass="20449">MDEIKEKWDALALAAQSGDKQAYHALLSALIPYIRKIIAPGLANPDWVDDLLQDILMGVHKSLARYMPGQPFRPWINAIIRYRRAEFLSQYYASMGHKKEPLDEVVEKGVDLLGFFQTLEDIERVLQQLPEKQQQIFYLVRIEGVSIREVAKQMAMSESAIKVSAHRSAAKLKEILQQA</sequence>
<dbReference type="Pfam" id="PF08281">
    <property type="entry name" value="Sigma70_r4_2"/>
    <property type="match status" value="1"/>
</dbReference>
<dbReference type="PANTHER" id="PTHR43133">
    <property type="entry name" value="RNA POLYMERASE ECF-TYPE SIGMA FACTO"/>
    <property type="match status" value="1"/>
</dbReference>
<evidence type="ECO:0000256" key="3">
    <source>
        <dbReference type="ARBA" id="ARBA00023082"/>
    </source>
</evidence>
<dbReference type="SUPFAM" id="SSF88659">
    <property type="entry name" value="Sigma3 and sigma4 domains of RNA polymerase sigma factors"/>
    <property type="match status" value="1"/>
</dbReference>
<organism evidence="8">
    <name type="scientific">hydrothermal vent metagenome</name>
    <dbReference type="NCBI Taxonomy" id="652676"/>
    <lineage>
        <taxon>unclassified sequences</taxon>
        <taxon>metagenomes</taxon>
        <taxon>ecological metagenomes</taxon>
    </lineage>
</organism>
<evidence type="ECO:0000256" key="1">
    <source>
        <dbReference type="ARBA" id="ARBA00010641"/>
    </source>
</evidence>
<feature type="domain" description="RNA polymerase sigma factor 70 region 4 type 2" evidence="7">
    <location>
        <begin position="120"/>
        <end position="172"/>
    </location>
</feature>
<dbReference type="InterPro" id="IPR014284">
    <property type="entry name" value="RNA_pol_sigma-70_dom"/>
</dbReference>
<dbReference type="InterPro" id="IPR036388">
    <property type="entry name" value="WH-like_DNA-bd_sf"/>
</dbReference>
<evidence type="ECO:0000256" key="2">
    <source>
        <dbReference type="ARBA" id="ARBA00023015"/>
    </source>
</evidence>
<dbReference type="InterPro" id="IPR007627">
    <property type="entry name" value="RNA_pol_sigma70_r2"/>
</dbReference>
<evidence type="ECO:0000256" key="4">
    <source>
        <dbReference type="ARBA" id="ARBA00023125"/>
    </source>
</evidence>
<dbReference type="EMBL" id="UOFP01000096">
    <property type="protein sequence ID" value="VAW85487.1"/>
    <property type="molecule type" value="Genomic_DNA"/>
</dbReference>
<dbReference type="PANTHER" id="PTHR43133:SF58">
    <property type="entry name" value="ECF RNA POLYMERASE SIGMA FACTOR SIGD"/>
    <property type="match status" value="1"/>
</dbReference>
<keyword evidence="3" id="KW-0731">Sigma factor</keyword>
<dbReference type="GO" id="GO:0003677">
    <property type="term" value="F:DNA binding"/>
    <property type="evidence" value="ECO:0007669"/>
    <property type="project" value="UniProtKB-KW"/>
</dbReference>
<dbReference type="InterPro" id="IPR013325">
    <property type="entry name" value="RNA_pol_sigma_r2"/>
</dbReference>
<dbReference type="InterPro" id="IPR013249">
    <property type="entry name" value="RNA_pol_sigma70_r4_t2"/>
</dbReference>
<feature type="domain" description="RNA polymerase sigma-70 region 2" evidence="6">
    <location>
        <begin position="25"/>
        <end position="83"/>
    </location>
</feature>
<evidence type="ECO:0008006" key="9">
    <source>
        <dbReference type="Google" id="ProtNLM"/>
    </source>
</evidence>
<accession>A0A3B0ZDF8</accession>
<evidence type="ECO:0000256" key="5">
    <source>
        <dbReference type="ARBA" id="ARBA00023163"/>
    </source>
</evidence>
<proteinExistence type="inferred from homology"/>
<comment type="similarity">
    <text evidence="1">Belongs to the sigma-70 factor family. ECF subfamily.</text>
</comment>
<name>A0A3B0ZDF8_9ZZZZ</name>
<dbReference type="InterPro" id="IPR013324">
    <property type="entry name" value="RNA_pol_sigma_r3/r4-like"/>
</dbReference>
<dbReference type="GO" id="GO:0006352">
    <property type="term" value="P:DNA-templated transcription initiation"/>
    <property type="evidence" value="ECO:0007669"/>
    <property type="project" value="InterPro"/>
</dbReference>
<keyword evidence="4" id="KW-0238">DNA-binding</keyword>
<evidence type="ECO:0000313" key="8">
    <source>
        <dbReference type="EMBL" id="VAW85487.1"/>
    </source>
</evidence>
<dbReference type="Gene3D" id="1.10.10.10">
    <property type="entry name" value="Winged helix-like DNA-binding domain superfamily/Winged helix DNA-binding domain"/>
    <property type="match status" value="1"/>
</dbReference>
<dbReference type="GO" id="GO:0016987">
    <property type="term" value="F:sigma factor activity"/>
    <property type="evidence" value="ECO:0007669"/>
    <property type="project" value="UniProtKB-KW"/>
</dbReference>
<reference evidence="8" key="1">
    <citation type="submission" date="2018-06" db="EMBL/GenBank/DDBJ databases">
        <authorList>
            <person name="Zhirakovskaya E."/>
        </authorList>
    </citation>
    <scope>NUCLEOTIDE SEQUENCE</scope>
</reference>
<dbReference type="AlphaFoldDB" id="A0A3B0ZDF8"/>
<dbReference type="Gene3D" id="1.10.1740.10">
    <property type="match status" value="1"/>
</dbReference>
<gene>
    <name evidence="8" type="ORF">MNBD_GAMMA18-1703</name>
</gene>
<dbReference type="InterPro" id="IPR039425">
    <property type="entry name" value="RNA_pol_sigma-70-like"/>
</dbReference>
<keyword evidence="2" id="KW-0805">Transcription regulation</keyword>
<dbReference type="Pfam" id="PF04542">
    <property type="entry name" value="Sigma70_r2"/>
    <property type="match status" value="1"/>
</dbReference>
<evidence type="ECO:0000259" key="7">
    <source>
        <dbReference type="Pfam" id="PF08281"/>
    </source>
</evidence>
<keyword evidence="5" id="KW-0804">Transcription</keyword>